<reference evidence="6" key="2">
    <citation type="submission" date="2023-07" db="EMBL/GenBank/DDBJ databases">
        <authorList>
            <person name="Sun H."/>
        </authorList>
    </citation>
    <scope>NUCLEOTIDE SEQUENCE</scope>
    <source>
        <strain evidence="6">05753</strain>
    </source>
</reference>
<proteinExistence type="inferred from homology"/>
<name>A0ABT8SRT0_9HYPH</name>
<organism evidence="6 7">
    <name type="scientific">Rhizobium oryzicola</name>
    <dbReference type="NCBI Taxonomy" id="1232668"/>
    <lineage>
        <taxon>Bacteria</taxon>
        <taxon>Pseudomonadati</taxon>
        <taxon>Pseudomonadota</taxon>
        <taxon>Alphaproteobacteria</taxon>
        <taxon>Hyphomicrobiales</taxon>
        <taxon>Rhizobiaceae</taxon>
        <taxon>Rhizobium/Agrobacterium group</taxon>
        <taxon>Rhizobium</taxon>
    </lineage>
</organism>
<dbReference type="InterPro" id="IPR001492">
    <property type="entry name" value="Flagellin"/>
</dbReference>
<dbReference type="EMBL" id="JAUKWQ010000001">
    <property type="protein sequence ID" value="MDO1581026.1"/>
    <property type="molecule type" value="Genomic_DNA"/>
</dbReference>
<evidence type="ECO:0000259" key="5">
    <source>
        <dbReference type="Pfam" id="PF00700"/>
    </source>
</evidence>
<reference evidence="6" key="1">
    <citation type="journal article" date="2015" name="Int. J. Syst. Evol. Microbiol.">
        <title>Rhizobium oryzicola sp. nov., potential plant-growth-promoting endophytic bacteria isolated from rice roots.</title>
        <authorList>
            <person name="Zhang X.X."/>
            <person name="Gao J.S."/>
            <person name="Cao Y.H."/>
            <person name="Sheirdil R.A."/>
            <person name="Wang X.C."/>
            <person name="Zhang L."/>
        </authorList>
    </citation>
    <scope>NUCLEOTIDE SEQUENCE</scope>
    <source>
        <strain evidence="6">05753</strain>
    </source>
</reference>
<keyword evidence="6" id="KW-0282">Flagellum</keyword>
<dbReference type="Pfam" id="PF00700">
    <property type="entry name" value="Flagellin_C"/>
    <property type="match status" value="1"/>
</dbReference>
<dbReference type="PANTHER" id="PTHR42792">
    <property type="entry name" value="FLAGELLIN"/>
    <property type="match status" value="1"/>
</dbReference>
<keyword evidence="6" id="KW-0966">Cell projection</keyword>
<dbReference type="PANTHER" id="PTHR42792:SF2">
    <property type="entry name" value="FLAGELLIN"/>
    <property type="match status" value="1"/>
</dbReference>
<dbReference type="RefSeq" id="WP_302075163.1">
    <property type="nucleotide sequence ID" value="NZ_JAUKWQ010000001.1"/>
</dbReference>
<dbReference type="Pfam" id="PF00669">
    <property type="entry name" value="Flagellin_N"/>
    <property type="match status" value="1"/>
</dbReference>
<dbReference type="Gene3D" id="1.20.1330.10">
    <property type="entry name" value="f41 fragment of flagellin, N-terminal domain"/>
    <property type="match status" value="1"/>
</dbReference>
<feature type="domain" description="Flagellin C-terminal" evidence="5">
    <location>
        <begin position="235"/>
        <end position="320"/>
    </location>
</feature>
<evidence type="ECO:0000313" key="7">
    <source>
        <dbReference type="Proteomes" id="UP001169006"/>
    </source>
</evidence>
<feature type="domain" description="Flagellin N-terminal" evidence="4">
    <location>
        <begin position="4"/>
        <end position="137"/>
    </location>
</feature>
<keyword evidence="2 3" id="KW-0975">Bacterial flagellum</keyword>
<dbReference type="InterPro" id="IPR001029">
    <property type="entry name" value="Flagellin_N"/>
</dbReference>
<gene>
    <name evidence="6" type="ORF">Q2T52_02865</name>
</gene>
<dbReference type="Proteomes" id="UP001169006">
    <property type="component" value="Unassembled WGS sequence"/>
</dbReference>
<keyword evidence="7" id="KW-1185">Reference proteome</keyword>
<comment type="similarity">
    <text evidence="1 3">Belongs to the bacterial flagellin family.</text>
</comment>
<evidence type="ECO:0000259" key="4">
    <source>
        <dbReference type="Pfam" id="PF00669"/>
    </source>
</evidence>
<dbReference type="SUPFAM" id="SSF64518">
    <property type="entry name" value="Phase 1 flagellin"/>
    <property type="match status" value="1"/>
</dbReference>
<keyword evidence="3" id="KW-0964">Secreted</keyword>
<comment type="subcellular location">
    <subcellularLocation>
        <location evidence="3">Secreted</location>
    </subcellularLocation>
    <subcellularLocation>
        <location evidence="3">Bacterial flagellum</location>
    </subcellularLocation>
</comment>
<evidence type="ECO:0000256" key="1">
    <source>
        <dbReference type="ARBA" id="ARBA00005709"/>
    </source>
</evidence>
<accession>A0ABT8SRT0</accession>
<evidence type="ECO:0000256" key="3">
    <source>
        <dbReference type="RuleBase" id="RU362073"/>
    </source>
</evidence>
<evidence type="ECO:0000313" key="6">
    <source>
        <dbReference type="EMBL" id="MDO1581026.1"/>
    </source>
</evidence>
<keyword evidence="6" id="KW-0969">Cilium</keyword>
<dbReference type="InterPro" id="IPR046358">
    <property type="entry name" value="Flagellin_C"/>
</dbReference>
<comment type="function">
    <text evidence="3">Flagellin is the subunit protein which polymerizes to form the filaments of bacterial flagella.</text>
</comment>
<protein>
    <recommendedName>
        <fullName evidence="3">Flagellin</fullName>
    </recommendedName>
</protein>
<sequence>MTSIITNTGAMAALQTLRAINSDMETVQSRISSGYRVEKAADNAAYWSIATTMRSDNATLSTVQDALGLGAAKTDTAYTGLKSAIDVVTKIKSKITAASEPGVDKTKIDKELTELKNQLSSISKSASFSGENWLYNTSSAGASVKQIVASFNRSPDGGVSLTTLDYNASASIMIDGYSAGRGLLTKDWAVAQPTAGGGTTTVSYYLINAGSTQMGVGSEIKLGVNTTKDQLSGMLQAVENMLQRLTDSASTLGAISSRIDMQNNFVSTLRDTIDKGVGRLVDADMNEESTRLKALQTQQQLGIQALSIANTNAQNILSLFKS</sequence>
<evidence type="ECO:0000256" key="2">
    <source>
        <dbReference type="ARBA" id="ARBA00023143"/>
    </source>
</evidence>
<comment type="caution">
    <text evidence="6">The sequence shown here is derived from an EMBL/GenBank/DDBJ whole genome shotgun (WGS) entry which is preliminary data.</text>
</comment>